<dbReference type="EC" id="3.2.1.23" evidence="8"/>
<evidence type="ECO:0000256" key="2">
    <source>
        <dbReference type="ARBA" id="ARBA00022801"/>
    </source>
</evidence>
<dbReference type="Proteomes" id="UP001238163">
    <property type="component" value="Unassembled WGS sequence"/>
</dbReference>
<evidence type="ECO:0000259" key="5">
    <source>
        <dbReference type="Pfam" id="PF01301"/>
    </source>
</evidence>
<dbReference type="Pfam" id="PF21467">
    <property type="entry name" value="BetaGal_gal-bd"/>
    <property type="match status" value="1"/>
</dbReference>
<keyword evidence="9" id="KW-1185">Reference proteome</keyword>
<dbReference type="GO" id="GO:0005975">
    <property type="term" value="P:carbohydrate metabolic process"/>
    <property type="evidence" value="ECO:0007669"/>
    <property type="project" value="InterPro"/>
</dbReference>
<evidence type="ECO:0000259" key="7">
    <source>
        <dbReference type="Pfam" id="PF21467"/>
    </source>
</evidence>
<organism evidence="8 9">
    <name type="scientific">Oligosphaera ethanolica</name>
    <dbReference type="NCBI Taxonomy" id="760260"/>
    <lineage>
        <taxon>Bacteria</taxon>
        <taxon>Pseudomonadati</taxon>
        <taxon>Lentisphaerota</taxon>
        <taxon>Oligosphaeria</taxon>
        <taxon>Oligosphaerales</taxon>
        <taxon>Oligosphaeraceae</taxon>
        <taxon>Oligosphaera</taxon>
    </lineage>
</organism>
<name>A0AAE4ARF7_9BACT</name>
<dbReference type="InterPro" id="IPR031330">
    <property type="entry name" value="Gly_Hdrlase_35_cat"/>
</dbReference>
<dbReference type="GO" id="GO:0004565">
    <property type="term" value="F:beta-galactosidase activity"/>
    <property type="evidence" value="ECO:0007669"/>
    <property type="project" value="UniProtKB-EC"/>
</dbReference>
<dbReference type="RefSeq" id="WP_307264277.1">
    <property type="nucleotide sequence ID" value="NZ_JAUSVL010000001.1"/>
</dbReference>
<dbReference type="Gene3D" id="2.60.120.260">
    <property type="entry name" value="Galactose-binding domain-like"/>
    <property type="match status" value="2"/>
</dbReference>
<dbReference type="PANTHER" id="PTHR23421">
    <property type="entry name" value="BETA-GALACTOSIDASE RELATED"/>
    <property type="match status" value="1"/>
</dbReference>
<keyword evidence="2 8" id="KW-0378">Hydrolase</keyword>
<feature type="domain" description="Beta-galactosidase galactose-binding" evidence="7">
    <location>
        <begin position="500"/>
        <end position="558"/>
    </location>
</feature>
<feature type="active site" description="Proton donor" evidence="4">
    <location>
        <position position="160"/>
    </location>
</feature>
<gene>
    <name evidence="8" type="ORF">J3R75_003569</name>
</gene>
<keyword evidence="3 8" id="KW-0326">Glycosidase</keyword>
<evidence type="ECO:0000256" key="1">
    <source>
        <dbReference type="ARBA" id="ARBA00009809"/>
    </source>
</evidence>
<dbReference type="EMBL" id="JAUSVL010000001">
    <property type="protein sequence ID" value="MDQ0291462.1"/>
    <property type="molecule type" value="Genomic_DNA"/>
</dbReference>
<feature type="domain" description="Beta-galactosidase 1-like first all-beta" evidence="6">
    <location>
        <begin position="375"/>
        <end position="481"/>
    </location>
</feature>
<dbReference type="InterPro" id="IPR048912">
    <property type="entry name" value="BetaGal1-like_ABD1"/>
</dbReference>
<feature type="domain" description="Glycoside hydrolase 35 catalytic" evidence="5">
    <location>
        <begin position="13"/>
        <end position="328"/>
    </location>
</feature>
<dbReference type="PIRSF" id="PIRSF006336">
    <property type="entry name" value="B-gal"/>
    <property type="match status" value="1"/>
</dbReference>
<evidence type="ECO:0000256" key="4">
    <source>
        <dbReference type="PIRSR" id="PIRSR006336-1"/>
    </source>
</evidence>
<dbReference type="PRINTS" id="PR00742">
    <property type="entry name" value="GLHYDRLASE35"/>
</dbReference>
<dbReference type="InterPro" id="IPR017853">
    <property type="entry name" value="GH"/>
</dbReference>
<dbReference type="SUPFAM" id="SSF51445">
    <property type="entry name" value="(Trans)glycosidases"/>
    <property type="match status" value="1"/>
</dbReference>
<dbReference type="InterPro" id="IPR008979">
    <property type="entry name" value="Galactose-bd-like_sf"/>
</dbReference>
<accession>A0AAE4ARF7</accession>
<comment type="caution">
    <text evidence="8">The sequence shown here is derived from an EMBL/GenBank/DDBJ whole genome shotgun (WGS) entry which is preliminary data.</text>
</comment>
<protein>
    <submittedName>
        <fullName evidence="8">Beta-galactosidase</fullName>
        <ecNumber evidence="8">3.2.1.23</ecNumber>
    </submittedName>
</protein>
<reference evidence="8" key="1">
    <citation type="submission" date="2023-07" db="EMBL/GenBank/DDBJ databases">
        <title>Genomic Encyclopedia of Type Strains, Phase IV (KMG-IV): sequencing the most valuable type-strain genomes for metagenomic binning, comparative biology and taxonomic classification.</title>
        <authorList>
            <person name="Goeker M."/>
        </authorList>
    </citation>
    <scope>NUCLEOTIDE SEQUENCE</scope>
    <source>
        <strain evidence="8">DSM 24202</strain>
    </source>
</reference>
<sequence>MSSQSIVIRGKDIVINGQPTQIRSGAMHYFRSLPEQWHDRLLNLKRCGLNTVETYLAWNVHEPREGHYDFSGRWDVAAFLREAQALGLMAIVRPGPFICSEWDFGGLPAWLLTKPDMRIRCMNKDFLTAADRFLENALDILTPLQWPAGGPVIMMQIDNEYGSVGNDSEYLQHLYDLFRQQGVTVPLFISDSPSEAIYRCGALPSTLLTVNCRNHPCHGLDLVQRLRPDNPDFVMELWSGVSHRWGEPYHKHAVAEVAADVESLLKRRSSFNFYMFHGGTSFGFMPGAKMASEKEYYPYLNSYEVDAPMDEAGNPTPKYAMIRDLIKKYCPDAEVGEPIVHPARDFGRVQLSEHASLWDTLPALSSRHESVTAESMEHYGQSYGLILYRTQLDLPRGVYPLRIEKLGDRAQVYSNGQFCGDFFRNDSDQTAQVHPGQIDILVENLGRVNTGMGLQNDWRKGMTGAHVQARRLYHWDVYPLPLDDLSGLVFRPGAPTCSAPTFYRGRLKIDSPADTYLRVPYGSKGIVWVNGFNLGRYWHIGPQFALYLPAPLLHQGDNDIVILELAGLREAVVECIDHPDFAPPQALML</sequence>
<dbReference type="Gene3D" id="3.20.20.80">
    <property type="entry name" value="Glycosidases"/>
    <property type="match status" value="1"/>
</dbReference>
<proteinExistence type="inferred from homology"/>
<evidence type="ECO:0000313" key="8">
    <source>
        <dbReference type="EMBL" id="MDQ0291462.1"/>
    </source>
</evidence>
<dbReference type="Pfam" id="PF21317">
    <property type="entry name" value="BetaGal_ABD_1"/>
    <property type="match status" value="1"/>
</dbReference>
<dbReference type="Pfam" id="PF01301">
    <property type="entry name" value="Glyco_hydro_35"/>
    <property type="match status" value="1"/>
</dbReference>
<evidence type="ECO:0000259" key="6">
    <source>
        <dbReference type="Pfam" id="PF21317"/>
    </source>
</evidence>
<dbReference type="SUPFAM" id="SSF49785">
    <property type="entry name" value="Galactose-binding domain-like"/>
    <property type="match status" value="1"/>
</dbReference>
<comment type="similarity">
    <text evidence="1">Belongs to the glycosyl hydrolase 35 family.</text>
</comment>
<feature type="active site" description="Nucleophile" evidence="4">
    <location>
        <position position="236"/>
    </location>
</feature>
<dbReference type="InterPro" id="IPR001944">
    <property type="entry name" value="Glycoside_Hdrlase_35"/>
</dbReference>
<evidence type="ECO:0000313" key="9">
    <source>
        <dbReference type="Proteomes" id="UP001238163"/>
    </source>
</evidence>
<dbReference type="AlphaFoldDB" id="A0AAE4ARF7"/>
<dbReference type="InterPro" id="IPR026283">
    <property type="entry name" value="B-gal_1-like"/>
</dbReference>
<dbReference type="InterPro" id="IPR048913">
    <property type="entry name" value="BetaGal_gal-bd"/>
</dbReference>
<evidence type="ECO:0000256" key="3">
    <source>
        <dbReference type="ARBA" id="ARBA00023295"/>
    </source>
</evidence>